<dbReference type="AlphaFoldDB" id="A0A835GIQ1"/>
<evidence type="ECO:0000256" key="10">
    <source>
        <dbReference type="PROSITE-ProRule" id="PRU01379"/>
    </source>
</evidence>
<keyword evidence="3" id="KW-0121">Carboxypeptidase</keyword>
<dbReference type="GO" id="GO:0004181">
    <property type="term" value="F:metallocarboxypeptidase activity"/>
    <property type="evidence" value="ECO:0007669"/>
    <property type="project" value="InterPro"/>
</dbReference>
<keyword evidence="7" id="KW-0378">Hydrolase</keyword>
<evidence type="ECO:0000259" key="12">
    <source>
        <dbReference type="PROSITE" id="PS52035"/>
    </source>
</evidence>
<evidence type="ECO:0000256" key="6">
    <source>
        <dbReference type="ARBA" id="ARBA00022729"/>
    </source>
</evidence>
<evidence type="ECO:0000256" key="8">
    <source>
        <dbReference type="ARBA" id="ARBA00022833"/>
    </source>
</evidence>
<organism evidence="13 14">
    <name type="scientific">Spodoptera exigua</name>
    <name type="common">Beet armyworm</name>
    <name type="synonym">Noctua fulgens</name>
    <dbReference type="NCBI Taxonomy" id="7107"/>
    <lineage>
        <taxon>Eukaryota</taxon>
        <taxon>Metazoa</taxon>
        <taxon>Ecdysozoa</taxon>
        <taxon>Arthropoda</taxon>
        <taxon>Hexapoda</taxon>
        <taxon>Insecta</taxon>
        <taxon>Pterygota</taxon>
        <taxon>Neoptera</taxon>
        <taxon>Endopterygota</taxon>
        <taxon>Lepidoptera</taxon>
        <taxon>Glossata</taxon>
        <taxon>Ditrysia</taxon>
        <taxon>Noctuoidea</taxon>
        <taxon>Noctuidae</taxon>
        <taxon>Amphipyrinae</taxon>
        <taxon>Spodoptera</taxon>
    </lineage>
</organism>
<keyword evidence="8" id="KW-0862">Zinc</keyword>
<evidence type="ECO:0000313" key="14">
    <source>
        <dbReference type="Proteomes" id="UP000648187"/>
    </source>
</evidence>
<dbReference type="GO" id="GO:0005615">
    <property type="term" value="C:extracellular space"/>
    <property type="evidence" value="ECO:0007669"/>
    <property type="project" value="TreeGrafter"/>
</dbReference>
<dbReference type="Pfam" id="PF00246">
    <property type="entry name" value="Peptidase_M14"/>
    <property type="match status" value="1"/>
</dbReference>
<dbReference type="Gene3D" id="3.40.630.10">
    <property type="entry name" value="Zn peptidases"/>
    <property type="match status" value="1"/>
</dbReference>
<keyword evidence="5" id="KW-0479">Metal-binding</keyword>
<dbReference type="PANTHER" id="PTHR11705">
    <property type="entry name" value="PROTEASE FAMILY M14 CARBOXYPEPTIDASE A,B"/>
    <property type="match status" value="1"/>
</dbReference>
<dbReference type="FunFam" id="3.40.630.10:FF:000084">
    <property type="entry name" value="Carboxypeptidase B2"/>
    <property type="match status" value="1"/>
</dbReference>
<feature type="domain" description="Peptidase M14" evidence="12">
    <location>
        <begin position="332"/>
        <end position="634"/>
    </location>
</feature>
<dbReference type="GO" id="GO:0008270">
    <property type="term" value="F:zinc ion binding"/>
    <property type="evidence" value="ECO:0007669"/>
    <property type="project" value="InterPro"/>
</dbReference>
<dbReference type="SMART" id="SM00631">
    <property type="entry name" value="Zn_pept"/>
    <property type="match status" value="1"/>
</dbReference>
<dbReference type="SUPFAM" id="SSF53187">
    <property type="entry name" value="Zn-dependent exopeptidases"/>
    <property type="match status" value="1"/>
</dbReference>
<keyword evidence="14" id="KW-1185">Reference proteome</keyword>
<feature type="region of interest" description="Disordered" evidence="11">
    <location>
        <begin position="57"/>
        <end position="115"/>
    </location>
</feature>
<reference evidence="13" key="1">
    <citation type="submission" date="2020-08" db="EMBL/GenBank/DDBJ databases">
        <title>Spodoptera exigua strain:BAW_Kor-Di-RS1 Genome sequencing and assembly.</title>
        <authorList>
            <person name="Kim J."/>
            <person name="Nam H.Y."/>
            <person name="Kwon M."/>
            <person name="Choi J.H."/>
            <person name="Cho S.R."/>
            <person name="Kim G.-H."/>
        </authorList>
    </citation>
    <scope>NUCLEOTIDE SEQUENCE</scope>
    <source>
        <strain evidence="13">BAW_Kor-Di-RS1</strain>
        <tissue evidence="13">Whole-body</tissue>
    </source>
</reference>
<evidence type="ECO:0000256" key="3">
    <source>
        <dbReference type="ARBA" id="ARBA00022645"/>
    </source>
</evidence>
<evidence type="ECO:0000256" key="9">
    <source>
        <dbReference type="ARBA" id="ARBA00023049"/>
    </source>
</evidence>
<dbReference type="InterPro" id="IPR000834">
    <property type="entry name" value="Peptidase_M14"/>
</dbReference>
<dbReference type="PANTHER" id="PTHR11705:SF143">
    <property type="entry name" value="SLL0236 PROTEIN"/>
    <property type="match status" value="1"/>
</dbReference>
<evidence type="ECO:0000256" key="2">
    <source>
        <dbReference type="ARBA" id="ARBA00005988"/>
    </source>
</evidence>
<gene>
    <name evidence="13" type="ORF">HW555_006026</name>
</gene>
<dbReference type="Proteomes" id="UP000648187">
    <property type="component" value="Unassembled WGS sequence"/>
</dbReference>
<evidence type="ECO:0000313" key="13">
    <source>
        <dbReference type="EMBL" id="KAF9416713.1"/>
    </source>
</evidence>
<evidence type="ECO:0000256" key="5">
    <source>
        <dbReference type="ARBA" id="ARBA00022723"/>
    </source>
</evidence>
<keyword evidence="4" id="KW-0645">Protease</keyword>
<evidence type="ECO:0000256" key="1">
    <source>
        <dbReference type="ARBA" id="ARBA00001947"/>
    </source>
</evidence>
<comment type="caution">
    <text evidence="10">Lacks conserved residue(s) required for the propagation of feature annotation.</text>
</comment>
<name>A0A835GIQ1_SPOEX</name>
<keyword evidence="9" id="KW-0482">Metalloprotease</keyword>
<dbReference type="EMBL" id="JACKWZ010000085">
    <property type="protein sequence ID" value="KAF9416713.1"/>
    <property type="molecule type" value="Genomic_DNA"/>
</dbReference>
<evidence type="ECO:0000256" key="7">
    <source>
        <dbReference type="ARBA" id="ARBA00022801"/>
    </source>
</evidence>
<feature type="compositionally biased region" description="Pro residues" evidence="11">
    <location>
        <begin position="57"/>
        <end position="84"/>
    </location>
</feature>
<evidence type="ECO:0000256" key="4">
    <source>
        <dbReference type="ARBA" id="ARBA00022670"/>
    </source>
</evidence>
<comment type="cofactor">
    <cofactor evidence="1">
        <name>Zn(2+)</name>
        <dbReference type="ChEBI" id="CHEBI:29105"/>
    </cofactor>
</comment>
<sequence>MTNLPDVEAACLELVDAVVPVHVKVVPHLQAKRFTKGGVSCVGGAICPVIGSGVGGAPPPPRAASPAAPPAPALPPVALSPPRPAAELGGAPCPSPLSGPGAGSEPCIGDDAGGGPLADEVGGGCPCGGAELQRGTLQGLQQLRKEERDRNQMKQRAVEGLDLASSDGAKTCDLEWQAAFPADVLRAAVGPIEAKVRLELQADPAGHYQEVVLHPLALVPTKQSAQITKQKQRFENCTIYEVTAFNTRERALLYYLYVKNEMLVFLNGITNEAAVSMDVVVDKCCTTFFEEKLSNDDIEFVKINEKFLINSKENLYIPNLWNGTYTPNITKTFYYWNALKFWIDSKVKHFPKLTKIKIGETYEKREIIVLKISSGHKKSAVFLLGGEEGRDRMSSAVLLNFIDYMLQHKLNIDMLLKHHDFYILPMLNPDGHDYNMKEFVWSRNRNVYFPKKICPKNLTAIGINLDRNWYLSKETLRNDECDPVFSGSKSLSEEETSSLAIFLNKHSLEILAFINIRSFNNLVTIPYGYTTEQANNYPILMEIMTSVHEKVKEEHSKSFFYGATSAFFCKWLLFCFDLDNYSGNVADWVKKKLNTPIVYTIYMKNVENLYASPDDIQPMTDRFCTMIKEILLLGNSIYSPLFNNQKTHCLQLYVIFINIILNALHKIVSEIPNNIYLPGWHMANLMLHVPMRWTLSRHNWMLWCPRVAIGPRWVSSSRTNRMAGWPWHMWANHVRRHLMSSRWHSRMLLRYTRRSIRI</sequence>
<evidence type="ECO:0000256" key="11">
    <source>
        <dbReference type="SAM" id="MobiDB-lite"/>
    </source>
</evidence>
<comment type="caution">
    <text evidence="13">The sequence shown here is derived from an EMBL/GenBank/DDBJ whole genome shotgun (WGS) entry which is preliminary data.</text>
</comment>
<comment type="similarity">
    <text evidence="2 10">Belongs to the peptidase M14 family.</text>
</comment>
<accession>A0A835GIQ1</accession>
<keyword evidence="6" id="KW-0732">Signal</keyword>
<protein>
    <recommendedName>
        <fullName evidence="12">Peptidase M14 domain-containing protein</fullName>
    </recommendedName>
</protein>
<dbReference type="GO" id="GO:0006508">
    <property type="term" value="P:proteolysis"/>
    <property type="evidence" value="ECO:0007669"/>
    <property type="project" value="UniProtKB-KW"/>
</dbReference>
<proteinExistence type="inferred from homology"/>
<dbReference type="PROSITE" id="PS52035">
    <property type="entry name" value="PEPTIDASE_M14"/>
    <property type="match status" value="1"/>
</dbReference>